<evidence type="ECO:0000313" key="2">
    <source>
        <dbReference type="Proteomes" id="UP001175227"/>
    </source>
</evidence>
<dbReference type="Proteomes" id="UP001175227">
    <property type="component" value="Unassembled WGS sequence"/>
</dbReference>
<evidence type="ECO:0000313" key="1">
    <source>
        <dbReference type="EMBL" id="KAK0471142.1"/>
    </source>
</evidence>
<feature type="non-terminal residue" evidence="1">
    <location>
        <position position="362"/>
    </location>
</feature>
<organism evidence="1 2">
    <name type="scientific">Armillaria novae-zelandiae</name>
    <dbReference type="NCBI Taxonomy" id="153914"/>
    <lineage>
        <taxon>Eukaryota</taxon>
        <taxon>Fungi</taxon>
        <taxon>Dikarya</taxon>
        <taxon>Basidiomycota</taxon>
        <taxon>Agaricomycotina</taxon>
        <taxon>Agaricomycetes</taxon>
        <taxon>Agaricomycetidae</taxon>
        <taxon>Agaricales</taxon>
        <taxon>Marasmiineae</taxon>
        <taxon>Physalacriaceae</taxon>
        <taxon>Armillaria</taxon>
    </lineage>
</organism>
<dbReference type="Gene3D" id="3.80.10.10">
    <property type="entry name" value="Ribonuclease Inhibitor"/>
    <property type="match status" value="1"/>
</dbReference>
<protein>
    <recommendedName>
        <fullName evidence="3">F-box domain-containing protein</fullName>
    </recommendedName>
</protein>
<sequence length="362" mass="41781">MIAAPIKATRNLPITDYIPPEIIDAVIDCLRGDRDTLLACSFVCRVFRPRTRVHLFHTLELKFNGTMNIDPDNPSFQRIIGYIEEIKLQGVVSPLHISSRSRFLPSLPNLASLSLSFIFFQNPWQLHVLISRLPGLRDLDLKNIFFENQTILGEPSESESEFLEFPTIKRISLYGTSFSKSVVESLFRWENLRAIYIDSLHELRIDYPPAEYLSSICTFVRASSSSLKSFDIRFRYGAYTPALWSSWPAQPDKLPLTMTTLCVEMKCDLYCDWHIRVMRWLVHSLSLSTAKPARLETLTLTVIPPYHCEGEPVIMEDEDWAAQWCSLDQALTHPKLSSFRRLKVVLTQCRKDFSLRRGPYSR</sequence>
<name>A0AA39NSN6_9AGAR</name>
<proteinExistence type="predicted"/>
<gene>
    <name evidence="1" type="ORF">IW261DRAFT_1597475</name>
</gene>
<comment type="caution">
    <text evidence="1">The sequence shown here is derived from an EMBL/GenBank/DDBJ whole genome shotgun (WGS) entry which is preliminary data.</text>
</comment>
<dbReference type="InterPro" id="IPR032675">
    <property type="entry name" value="LRR_dom_sf"/>
</dbReference>
<accession>A0AA39NSN6</accession>
<dbReference type="SUPFAM" id="SSF52047">
    <property type="entry name" value="RNI-like"/>
    <property type="match status" value="1"/>
</dbReference>
<keyword evidence="2" id="KW-1185">Reference proteome</keyword>
<dbReference type="EMBL" id="JAUEPR010000054">
    <property type="protein sequence ID" value="KAK0471142.1"/>
    <property type="molecule type" value="Genomic_DNA"/>
</dbReference>
<reference evidence="1" key="1">
    <citation type="submission" date="2023-06" db="EMBL/GenBank/DDBJ databases">
        <authorList>
            <consortium name="Lawrence Berkeley National Laboratory"/>
            <person name="Ahrendt S."/>
            <person name="Sahu N."/>
            <person name="Indic B."/>
            <person name="Wong-Bajracharya J."/>
            <person name="Merenyi Z."/>
            <person name="Ke H.-M."/>
            <person name="Monk M."/>
            <person name="Kocsube S."/>
            <person name="Drula E."/>
            <person name="Lipzen A."/>
            <person name="Balint B."/>
            <person name="Henrissat B."/>
            <person name="Andreopoulos B."/>
            <person name="Martin F.M."/>
            <person name="Harder C.B."/>
            <person name="Rigling D."/>
            <person name="Ford K.L."/>
            <person name="Foster G.D."/>
            <person name="Pangilinan J."/>
            <person name="Papanicolaou A."/>
            <person name="Barry K."/>
            <person name="LaButti K."/>
            <person name="Viragh M."/>
            <person name="Koriabine M."/>
            <person name="Yan M."/>
            <person name="Riley R."/>
            <person name="Champramary S."/>
            <person name="Plett K.L."/>
            <person name="Tsai I.J."/>
            <person name="Slot J."/>
            <person name="Sipos G."/>
            <person name="Plett J."/>
            <person name="Nagy L.G."/>
            <person name="Grigoriev I.V."/>
        </authorList>
    </citation>
    <scope>NUCLEOTIDE SEQUENCE</scope>
    <source>
        <strain evidence="1">ICMP 16352</strain>
    </source>
</reference>
<dbReference type="AlphaFoldDB" id="A0AA39NSN6"/>
<evidence type="ECO:0008006" key="3">
    <source>
        <dbReference type="Google" id="ProtNLM"/>
    </source>
</evidence>